<protein>
    <submittedName>
        <fullName evidence="1">Uncharacterized protein</fullName>
    </submittedName>
</protein>
<dbReference type="EMBL" id="WHJH01000042">
    <property type="protein sequence ID" value="NHZ92255.1"/>
    <property type="molecule type" value="Genomic_DNA"/>
</dbReference>
<name>A0ABX0P017_9BURK</name>
<keyword evidence="2" id="KW-1185">Reference proteome</keyword>
<comment type="caution">
    <text evidence="1">The sequence shown here is derived from an EMBL/GenBank/DDBJ whole genome shotgun (WGS) entry which is preliminary data.</text>
</comment>
<evidence type="ECO:0000313" key="2">
    <source>
        <dbReference type="Proteomes" id="UP000609726"/>
    </source>
</evidence>
<dbReference type="RefSeq" id="WP_166880942.1">
    <property type="nucleotide sequence ID" value="NZ_WHJH01000042.1"/>
</dbReference>
<proteinExistence type="predicted"/>
<reference evidence="1 2" key="1">
    <citation type="submission" date="2019-10" db="EMBL/GenBank/DDBJ databases">
        <title>Taxonomy of Antarctic Massilia spp.: description of Massilia rubra sp. nov., Massilia aquatica sp. nov., Massilia mucilaginosa sp. nov., Massilia frigida sp. nov. isolated from streams, lakes and regoliths.</title>
        <authorList>
            <person name="Holochova P."/>
            <person name="Sedlacek I."/>
            <person name="Kralova S."/>
            <person name="Maslanova I."/>
            <person name="Busse H.-J."/>
            <person name="Stankova E."/>
            <person name="Vrbovska V."/>
            <person name="Kovarovic V."/>
            <person name="Bartak M."/>
            <person name="Svec P."/>
            <person name="Pantucek R."/>
        </authorList>
    </citation>
    <scope>NUCLEOTIDE SEQUENCE [LARGE SCALE GENOMIC DNA]</scope>
    <source>
        <strain evidence="1 2">CCM 8733</strain>
    </source>
</reference>
<accession>A0ABX0P017</accession>
<evidence type="ECO:0000313" key="1">
    <source>
        <dbReference type="EMBL" id="NHZ92255.1"/>
    </source>
</evidence>
<dbReference type="Proteomes" id="UP000609726">
    <property type="component" value="Unassembled WGS sequence"/>
</dbReference>
<organism evidence="1 2">
    <name type="scientific">Massilia mucilaginosa</name>
    <dbReference type="NCBI Taxonomy" id="2609282"/>
    <lineage>
        <taxon>Bacteria</taxon>
        <taxon>Pseudomonadati</taxon>
        <taxon>Pseudomonadota</taxon>
        <taxon>Betaproteobacteria</taxon>
        <taxon>Burkholderiales</taxon>
        <taxon>Oxalobacteraceae</taxon>
        <taxon>Telluria group</taxon>
        <taxon>Massilia</taxon>
    </lineage>
</organism>
<sequence>MKMLIKRVVRGMAGLPVLGRLIRIAVAVARLPRDNELRDALAREQLPMLLKNISDLNARVLAAERDPANLVESTPVALRMMARELAALRERIDQLEAGLRS</sequence>
<gene>
    <name evidence="1" type="ORF">F2P45_25095</name>
</gene>